<dbReference type="Gene3D" id="3.80.10.10">
    <property type="entry name" value="Ribonuclease Inhibitor"/>
    <property type="match status" value="4"/>
</dbReference>
<sequence>MNEETQSTEAPRRSGRERKQVISVYAEAKIDAKKAAGRKKKVATAKNGSGQRSTRSRRAARADESDSSDEENCDEKEDYASSDDESATSFDDEDDQVLSDCEVEDSSRSAKPAVHRRYYWTSGDRRAGENNSFESVDGTKMFYNRGHGNYLRRETGTVLSKGQKLLIAKQEDEHIIVEPKFSKSSRLTQVPYHVEMLPCYEYFADGIKHNPAMESLKITNHNLPPSPWLENSILSVLKVFSNEHGRMSMLELSNCSLSDDDISSLTKFLDGNKTITSLNISRNNITSADSVKALAKAIKKHPVLCNVNLAHVSLAGGSDALNKMLLSCKTCTSLEIGHKDFDEESVALIAKFLGKKNSLTSFSLVGAAVDNDNKTLLSEAIVKNKTIQKLRLHSNKLQLPGIIRNTKKITAGLSKLTHLDLSHNSLPVAGVKVMAKFLEADCNLVSLIMSSNHLTTKGASVLLPATKKNTSLHHLDLSFNWLNDGIAPLMVDLLGNNRTLRSIDLSGNKSLTKLREERRRYSWYTNRSWTIPRREGGRYAIVKGALFDTTSLDTIVSSNHTCALKMSGDDNGDSKSYNKRQHFEETVYKINALDASEGKKIRFKVVLALNEVDKELYNPRSFDKVPLEMMPHLLEMLQQRIGFNSFGKDVAPKGMNMDVDGGNWGKWNPLSRKWEKRAKTTKENESLSRVYEVIMSWQSLPQLFVRGPGELPESTNVEAEDEEPTTKKKKSKSKSRKRRKFGDASDDDDEAWASEMAASSSVDSHIVSYDVNMDFGAKSVAAIAKFLGKKNSLISFSLVGAAVHNDKKNLLSEAIAKNKTIQKLRLYSNKLQLPGIIRNTKKITAGLSKLTHLDLSHNSLPVAGVKVMAKFLEADCNLVSLIMSSNHLTTKGASVLLPATKKNTSLHHLDLSFNWLNDGIAPLMVDLLGNNRTLRSIDLSGNKSLTKLREERRRYSWYANRSWTIPRREGGRYAIVKGALFDTTSLDTIVSSNHTCALEMSGDDNGDSKSYNKRQHFEETVYKINALDASEGKKIRFKVVLALNEVDKELYNPRSFDKVPLEMMPHLLEMLQQRIGFNSFGKDVAPKGMNMDVDGGNWGKWNPLSRKWEKRAKTTKENESLSRVYEVIMSWQSLPQLFVRGPGELPESTNVEAEDEEPTTKKKKSKSKSRKRRKFGDASDDDDEAWIPKGGRKRGKWERLRNNEV</sequence>
<keyword evidence="3" id="KW-0677">Repeat</keyword>
<dbReference type="SUPFAM" id="SSF52047">
    <property type="entry name" value="RNI-like"/>
    <property type="match status" value="2"/>
</dbReference>
<protein>
    <submittedName>
        <fullName evidence="5">Leucine-rich repeat protein</fullName>
    </submittedName>
</protein>
<name>A0AAD9DJS1_9STRA</name>
<dbReference type="GO" id="GO:0005634">
    <property type="term" value="C:nucleus"/>
    <property type="evidence" value="ECO:0007669"/>
    <property type="project" value="TreeGrafter"/>
</dbReference>
<organism evidence="5 6">
    <name type="scientific">Skeletonema marinoi</name>
    <dbReference type="NCBI Taxonomy" id="267567"/>
    <lineage>
        <taxon>Eukaryota</taxon>
        <taxon>Sar</taxon>
        <taxon>Stramenopiles</taxon>
        <taxon>Ochrophyta</taxon>
        <taxon>Bacillariophyta</taxon>
        <taxon>Coscinodiscophyceae</taxon>
        <taxon>Thalassiosirophycidae</taxon>
        <taxon>Thalassiosirales</taxon>
        <taxon>Skeletonemataceae</taxon>
        <taxon>Skeletonema</taxon>
        <taxon>Skeletonema marinoi-dohrnii complex</taxon>
    </lineage>
</organism>
<dbReference type="Proteomes" id="UP001224775">
    <property type="component" value="Unassembled WGS sequence"/>
</dbReference>
<dbReference type="PANTHER" id="PTHR24113:SF12">
    <property type="entry name" value="RAN GTPASE-ACTIVATING PROTEIN 1"/>
    <property type="match status" value="1"/>
</dbReference>
<feature type="region of interest" description="Disordered" evidence="4">
    <location>
        <begin position="708"/>
        <end position="748"/>
    </location>
</feature>
<proteinExistence type="predicted"/>
<dbReference type="GO" id="GO:0005096">
    <property type="term" value="F:GTPase activator activity"/>
    <property type="evidence" value="ECO:0007669"/>
    <property type="project" value="UniProtKB-KW"/>
</dbReference>
<feature type="compositionally biased region" description="Basic residues" evidence="4">
    <location>
        <begin position="1161"/>
        <end position="1174"/>
    </location>
</feature>
<keyword evidence="1" id="KW-0343">GTPase activation</keyword>
<feature type="compositionally biased region" description="Basic and acidic residues" evidence="4">
    <location>
        <begin position="10"/>
        <end position="20"/>
    </location>
</feature>
<feature type="compositionally biased region" description="Acidic residues" evidence="4">
    <location>
        <begin position="65"/>
        <end position="104"/>
    </location>
</feature>
<dbReference type="EMBL" id="JATAAI010000001">
    <property type="protein sequence ID" value="KAK1748305.1"/>
    <property type="molecule type" value="Genomic_DNA"/>
</dbReference>
<feature type="compositionally biased region" description="Basic residues" evidence="4">
    <location>
        <begin position="727"/>
        <end position="740"/>
    </location>
</feature>
<dbReference type="InterPro" id="IPR027038">
    <property type="entry name" value="RanGap"/>
</dbReference>
<accession>A0AAD9DJS1</accession>
<feature type="region of interest" description="Disordered" evidence="4">
    <location>
        <begin position="1"/>
        <end position="108"/>
    </location>
</feature>
<keyword evidence="2" id="KW-0433">Leucine-rich repeat</keyword>
<dbReference type="PANTHER" id="PTHR24113">
    <property type="entry name" value="RAN GTPASE-ACTIVATING PROTEIN 1"/>
    <property type="match status" value="1"/>
</dbReference>
<evidence type="ECO:0000256" key="4">
    <source>
        <dbReference type="SAM" id="MobiDB-lite"/>
    </source>
</evidence>
<dbReference type="GO" id="GO:0005829">
    <property type="term" value="C:cytosol"/>
    <property type="evidence" value="ECO:0007669"/>
    <property type="project" value="TreeGrafter"/>
</dbReference>
<dbReference type="Pfam" id="PF13516">
    <property type="entry name" value="LRR_6"/>
    <property type="match status" value="7"/>
</dbReference>
<comment type="caution">
    <text evidence="5">The sequence shown here is derived from an EMBL/GenBank/DDBJ whole genome shotgun (WGS) entry which is preliminary data.</text>
</comment>
<evidence type="ECO:0000313" key="5">
    <source>
        <dbReference type="EMBL" id="KAK1748305.1"/>
    </source>
</evidence>
<dbReference type="GO" id="GO:0048471">
    <property type="term" value="C:perinuclear region of cytoplasm"/>
    <property type="evidence" value="ECO:0007669"/>
    <property type="project" value="TreeGrafter"/>
</dbReference>
<dbReference type="InterPro" id="IPR032675">
    <property type="entry name" value="LRR_dom_sf"/>
</dbReference>
<gene>
    <name evidence="5" type="ORF">QTG54_000244</name>
</gene>
<evidence type="ECO:0000256" key="1">
    <source>
        <dbReference type="ARBA" id="ARBA00022468"/>
    </source>
</evidence>
<dbReference type="GO" id="GO:0031267">
    <property type="term" value="F:small GTPase binding"/>
    <property type="evidence" value="ECO:0007669"/>
    <property type="project" value="TreeGrafter"/>
</dbReference>
<reference evidence="5" key="1">
    <citation type="submission" date="2023-06" db="EMBL/GenBank/DDBJ databases">
        <title>Survivors Of The Sea: Transcriptome response of Skeletonema marinoi to long-term dormancy.</title>
        <authorList>
            <person name="Pinder M.I.M."/>
            <person name="Kourtchenko O."/>
            <person name="Robertson E.K."/>
            <person name="Larsson T."/>
            <person name="Maumus F."/>
            <person name="Osuna-Cruz C.M."/>
            <person name="Vancaester E."/>
            <person name="Stenow R."/>
            <person name="Vandepoele K."/>
            <person name="Ploug H."/>
            <person name="Bruchert V."/>
            <person name="Godhe A."/>
            <person name="Topel M."/>
        </authorList>
    </citation>
    <scope>NUCLEOTIDE SEQUENCE</scope>
    <source>
        <strain evidence="5">R05AC</strain>
    </source>
</reference>
<feature type="region of interest" description="Disordered" evidence="4">
    <location>
        <begin position="1142"/>
        <end position="1205"/>
    </location>
</feature>
<dbReference type="AlphaFoldDB" id="A0AAD9DJS1"/>
<dbReference type="SMART" id="SM00368">
    <property type="entry name" value="LRR_RI"/>
    <property type="match status" value="8"/>
</dbReference>
<evidence type="ECO:0000256" key="2">
    <source>
        <dbReference type="ARBA" id="ARBA00022614"/>
    </source>
</evidence>
<evidence type="ECO:0000256" key="3">
    <source>
        <dbReference type="ARBA" id="ARBA00022737"/>
    </source>
</evidence>
<dbReference type="InterPro" id="IPR001611">
    <property type="entry name" value="Leu-rich_rpt"/>
</dbReference>
<keyword evidence="6" id="KW-1185">Reference proteome</keyword>
<dbReference type="GO" id="GO:0006913">
    <property type="term" value="P:nucleocytoplasmic transport"/>
    <property type="evidence" value="ECO:0007669"/>
    <property type="project" value="TreeGrafter"/>
</dbReference>
<evidence type="ECO:0000313" key="6">
    <source>
        <dbReference type="Proteomes" id="UP001224775"/>
    </source>
</evidence>